<dbReference type="EMBL" id="BAAAQM010000005">
    <property type="protein sequence ID" value="GAA1959338.1"/>
    <property type="molecule type" value="Genomic_DNA"/>
</dbReference>
<evidence type="ECO:0000313" key="3">
    <source>
        <dbReference type="Proteomes" id="UP001499854"/>
    </source>
</evidence>
<feature type="region of interest" description="Disordered" evidence="1">
    <location>
        <begin position="23"/>
        <end position="45"/>
    </location>
</feature>
<protein>
    <submittedName>
        <fullName evidence="2">Uncharacterized protein</fullName>
    </submittedName>
</protein>
<comment type="caution">
    <text evidence="2">The sequence shown here is derived from an EMBL/GenBank/DDBJ whole genome shotgun (WGS) entry which is preliminary data.</text>
</comment>
<feature type="compositionally biased region" description="Polar residues" evidence="1">
    <location>
        <begin position="36"/>
        <end position="45"/>
    </location>
</feature>
<evidence type="ECO:0000313" key="2">
    <source>
        <dbReference type="EMBL" id="GAA1959338.1"/>
    </source>
</evidence>
<sequence length="69" mass="7529">MSVLDHPVLGPFRRPVALPVLPLGGRSPTPGKEGNVANTRNKRQQVQGNTPWIGLATLIVKFLIEIFTN</sequence>
<reference evidence="2 3" key="1">
    <citation type="journal article" date="2019" name="Int. J. Syst. Evol. Microbiol.">
        <title>The Global Catalogue of Microorganisms (GCM) 10K type strain sequencing project: providing services to taxonomists for standard genome sequencing and annotation.</title>
        <authorList>
            <consortium name="The Broad Institute Genomics Platform"/>
            <consortium name="The Broad Institute Genome Sequencing Center for Infectious Disease"/>
            <person name="Wu L."/>
            <person name="Ma J."/>
        </authorList>
    </citation>
    <scope>NUCLEOTIDE SEQUENCE [LARGE SCALE GENOMIC DNA]</scope>
    <source>
        <strain evidence="2 3">JCM 16013</strain>
    </source>
</reference>
<proteinExistence type="predicted"/>
<evidence type="ECO:0000256" key="1">
    <source>
        <dbReference type="SAM" id="MobiDB-lite"/>
    </source>
</evidence>
<dbReference type="Proteomes" id="UP001499854">
    <property type="component" value="Unassembled WGS sequence"/>
</dbReference>
<name>A0ABN2QWD0_9ACTN</name>
<accession>A0ABN2QWD0</accession>
<organism evidence="2 3">
    <name type="scientific">Catenulispora subtropica</name>
    <dbReference type="NCBI Taxonomy" id="450798"/>
    <lineage>
        <taxon>Bacteria</taxon>
        <taxon>Bacillati</taxon>
        <taxon>Actinomycetota</taxon>
        <taxon>Actinomycetes</taxon>
        <taxon>Catenulisporales</taxon>
        <taxon>Catenulisporaceae</taxon>
        <taxon>Catenulispora</taxon>
    </lineage>
</organism>
<keyword evidence="3" id="KW-1185">Reference proteome</keyword>
<gene>
    <name evidence="2" type="ORF">GCM10009838_14600</name>
</gene>